<dbReference type="AlphaFoldDB" id="A0A840FAK3"/>
<dbReference type="InterPro" id="IPR019533">
    <property type="entry name" value="Peptidase_S26"/>
</dbReference>
<evidence type="ECO:0000313" key="9">
    <source>
        <dbReference type="Proteomes" id="UP000551501"/>
    </source>
</evidence>
<dbReference type="InterPro" id="IPR001733">
    <property type="entry name" value="Peptidase_S26B"/>
</dbReference>
<dbReference type="EC" id="3.4.21.89" evidence="5"/>
<evidence type="ECO:0000313" key="8">
    <source>
        <dbReference type="EMBL" id="MBB4137180.1"/>
    </source>
</evidence>
<keyword evidence="8" id="KW-0378">Hydrolase</keyword>
<keyword evidence="9" id="KW-1185">Reference proteome</keyword>
<dbReference type="CDD" id="cd06530">
    <property type="entry name" value="S26_SPase_I"/>
    <property type="match status" value="1"/>
</dbReference>
<evidence type="ECO:0000256" key="7">
    <source>
        <dbReference type="SAM" id="Phobius"/>
    </source>
</evidence>
<dbReference type="GO" id="GO:0006465">
    <property type="term" value="P:signal peptide processing"/>
    <property type="evidence" value="ECO:0007669"/>
    <property type="project" value="UniProtKB-UniRule"/>
</dbReference>
<protein>
    <recommendedName>
        <fullName evidence="5">Signal peptidase I</fullName>
        <ecNumber evidence="5">3.4.21.89</ecNumber>
    </recommendedName>
</protein>
<feature type="transmembrane region" description="Helical" evidence="7">
    <location>
        <begin position="160"/>
        <end position="178"/>
    </location>
</feature>
<dbReference type="GO" id="GO:0016020">
    <property type="term" value="C:membrane"/>
    <property type="evidence" value="ECO:0007669"/>
    <property type="project" value="UniProtKB-SubCell"/>
</dbReference>
<keyword evidence="2 7" id="KW-0812">Transmembrane</keyword>
<keyword evidence="3 7" id="KW-1133">Transmembrane helix</keyword>
<sequence>MSARDDTVEHQDVPHRSVLGRLWQATSWVLLAAAFAILFAAIVIPKISGGAPYTVLTGSMRPTYPPGTLVVVRPVAAGSIRVGDVITYQIRSGDPAVVTHRVTEVTHAPNGELRFTARGDDNDAADPLPVRPVQVRGEVWYSIPYLGYVNTWFTGVRRSVIVFVLAGLLFAYGAWELYAAHREQRREPPEDASVAADPPTEPLKPTSLPTATEEDHS</sequence>
<dbReference type="InterPro" id="IPR036286">
    <property type="entry name" value="LexA/Signal_pep-like_sf"/>
</dbReference>
<dbReference type="PANTHER" id="PTHR10806">
    <property type="entry name" value="SIGNAL PEPTIDASE COMPLEX CATALYTIC SUBUNIT SEC11"/>
    <property type="match status" value="1"/>
</dbReference>
<evidence type="ECO:0000256" key="3">
    <source>
        <dbReference type="ARBA" id="ARBA00022989"/>
    </source>
</evidence>
<dbReference type="Proteomes" id="UP000551501">
    <property type="component" value="Unassembled WGS sequence"/>
</dbReference>
<dbReference type="GO" id="GO:0004252">
    <property type="term" value="F:serine-type endopeptidase activity"/>
    <property type="evidence" value="ECO:0007669"/>
    <property type="project" value="UniProtKB-UniRule"/>
</dbReference>
<dbReference type="RefSeq" id="WP_183372069.1">
    <property type="nucleotide sequence ID" value="NZ_BAABHL010000126.1"/>
</dbReference>
<evidence type="ECO:0000256" key="4">
    <source>
        <dbReference type="ARBA" id="ARBA00023136"/>
    </source>
</evidence>
<dbReference type="EMBL" id="JACIFP010000001">
    <property type="protein sequence ID" value="MBB4137180.1"/>
    <property type="molecule type" value="Genomic_DNA"/>
</dbReference>
<feature type="transmembrane region" description="Helical" evidence="7">
    <location>
        <begin position="25"/>
        <end position="44"/>
    </location>
</feature>
<organism evidence="8 9">
    <name type="scientific">Gordonia humi</name>
    <dbReference type="NCBI Taxonomy" id="686429"/>
    <lineage>
        <taxon>Bacteria</taxon>
        <taxon>Bacillati</taxon>
        <taxon>Actinomycetota</taxon>
        <taxon>Actinomycetes</taxon>
        <taxon>Mycobacteriales</taxon>
        <taxon>Gordoniaceae</taxon>
        <taxon>Gordonia</taxon>
    </lineage>
</organism>
<feature type="region of interest" description="Disordered" evidence="6">
    <location>
        <begin position="183"/>
        <end position="217"/>
    </location>
</feature>
<comment type="subcellular location">
    <subcellularLocation>
        <location evidence="1">Membrane</location>
    </subcellularLocation>
</comment>
<keyword evidence="4 7" id="KW-0472">Membrane</keyword>
<reference evidence="8 9" key="1">
    <citation type="submission" date="2020-08" db="EMBL/GenBank/DDBJ databases">
        <title>Sequencing the genomes of 1000 actinobacteria strains.</title>
        <authorList>
            <person name="Klenk H.-P."/>
        </authorList>
    </citation>
    <scope>NUCLEOTIDE SEQUENCE [LARGE SCALE GENOMIC DNA]</scope>
    <source>
        <strain evidence="8 9">DSM 45298</strain>
    </source>
</reference>
<evidence type="ECO:0000256" key="1">
    <source>
        <dbReference type="ARBA" id="ARBA00004370"/>
    </source>
</evidence>
<accession>A0A840FAK3</accession>
<evidence type="ECO:0000256" key="6">
    <source>
        <dbReference type="SAM" id="MobiDB-lite"/>
    </source>
</evidence>
<dbReference type="NCBIfam" id="TIGR02228">
    <property type="entry name" value="sigpep_I_arch"/>
    <property type="match status" value="1"/>
</dbReference>
<evidence type="ECO:0000256" key="2">
    <source>
        <dbReference type="ARBA" id="ARBA00022692"/>
    </source>
</evidence>
<dbReference type="SUPFAM" id="SSF51306">
    <property type="entry name" value="LexA/Signal peptidase"/>
    <property type="match status" value="1"/>
</dbReference>
<dbReference type="PANTHER" id="PTHR10806:SF6">
    <property type="entry name" value="SIGNAL PEPTIDASE COMPLEX CATALYTIC SUBUNIT SEC11"/>
    <property type="match status" value="1"/>
</dbReference>
<comment type="caution">
    <text evidence="8">The sequence shown here is derived from an EMBL/GenBank/DDBJ whole genome shotgun (WGS) entry which is preliminary data.</text>
</comment>
<name>A0A840FAK3_9ACTN</name>
<evidence type="ECO:0000256" key="5">
    <source>
        <dbReference type="NCBIfam" id="TIGR02228"/>
    </source>
</evidence>
<proteinExistence type="predicted"/>
<gene>
    <name evidence="8" type="ORF">BKA16_003732</name>
</gene>
<dbReference type="GO" id="GO:0009003">
    <property type="term" value="F:signal peptidase activity"/>
    <property type="evidence" value="ECO:0007669"/>
    <property type="project" value="UniProtKB-EC"/>
</dbReference>